<evidence type="ECO:0000313" key="1">
    <source>
        <dbReference type="EMBL" id="RLJ79546.1"/>
    </source>
</evidence>
<organism evidence="1 2">
    <name type="scientific">Pedobacter alluvionis</name>
    <dbReference type="NCBI Taxonomy" id="475253"/>
    <lineage>
        <taxon>Bacteria</taxon>
        <taxon>Pseudomonadati</taxon>
        <taxon>Bacteroidota</taxon>
        <taxon>Sphingobacteriia</taxon>
        <taxon>Sphingobacteriales</taxon>
        <taxon>Sphingobacteriaceae</taxon>
        <taxon>Pedobacter</taxon>
    </lineage>
</organism>
<protein>
    <submittedName>
        <fullName evidence="1">Uncharacterized protein</fullName>
    </submittedName>
</protein>
<name>A0A497YAQ5_9SPHI</name>
<accession>A0A497YAQ5</accession>
<comment type="caution">
    <text evidence="1">The sequence shown here is derived from an EMBL/GenBank/DDBJ whole genome shotgun (WGS) entry which is preliminary data.</text>
</comment>
<dbReference type="EMBL" id="RCCK01000010">
    <property type="protein sequence ID" value="RLJ79546.1"/>
    <property type="molecule type" value="Genomic_DNA"/>
</dbReference>
<dbReference type="Proteomes" id="UP000273898">
    <property type="component" value="Unassembled WGS sequence"/>
</dbReference>
<dbReference type="AlphaFoldDB" id="A0A497YAQ5"/>
<gene>
    <name evidence="1" type="ORF">BCL90_0249</name>
</gene>
<reference evidence="1 2" key="1">
    <citation type="submission" date="2018-10" db="EMBL/GenBank/DDBJ databases">
        <title>Genomic Encyclopedia of Archaeal and Bacterial Type Strains, Phase II (KMG-II): from individual species to whole genera.</title>
        <authorList>
            <person name="Goeker M."/>
        </authorList>
    </citation>
    <scope>NUCLEOTIDE SEQUENCE [LARGE SCALE GENOMIC DNA]</scope>
    <source>
        <strain evidence="1 2">DSM 19624</strain>
    </source>
</reference>
<evidence type="ECO:0000313" key="2">
    <source>
        <dbReference type="Proteomes" id="UP000273898"/>
    </source>
</evidence>
<proteinExistence type="predicted"/>
<sequence>MSRRIFDEPFKRMALDLAHARGSILSFRSELFLQLLILRSHPGKQNDGRMFHKMV</sequence>